<sequence>MSMMNINTTIPKTLHVSHPPITQNQENKKQTFNFLRCIRNIACTLKSIFSFRKDKQFQQASFQMHLVNFNKEGCHYSLQLAPVTSICGIKKIHLIMKNFETNDLRPTTDTAPNLTVFHDLISRNTFGVETLSEIRKKLPTLNIHLKIKGNEAALITSKPEQKKYLIIDGSDSWISSSRESES</sequence>
<name>A0A6B9G8R6_PANCY</name>
<dbReference type="AlphaFoldDB" id="A0A6B9G8R6"/>
<dbReference type="Proteomes" id="UP000502005">
    <property type="component" value="Plasmid pNE1B"/>
</dbReference>
<organism evidence="1 2">
    <name type="scientific">Pantoea cypripedii</name>
    <name type="common">Pectobacterium cypripedii</name>
    <name type="synonym">Erwinia cypripedii</name>
    <dbReference type="NCBI Taxonomy" id="55209"/>
    <lineage>
        <taxon>Bacteria</taxon>
        <taxon>Pseudomonadati</taxon>
        <taxon>Pseudomonadota</taxon>
        <taxon>Gammaproteobacteria</taxon>
        <taxon>Enterobacterales</taxon>
        <taxon>Erwiniaceae</taxon>
        <taxon>Pantoea</taxon>
    </lineage>
</organism>
<reference evidence="1 2" key="1">
    <citation type="submission" date="2017-11" db="EMBL/GenBank/DDBJ databases">
        <title>Genome sequence of Pantoea cypripedii NE1.</title>
        <authorList>
            <person name="Nascimento F.X."/>
        </authorList>
    </citation>
    <scope>NUCLEOTIDE SEQUENCE [LARGE SCALE GENOMIC DNA]</scope>
    <source>
        <strain evidence="1 2">NE1</strain>
        <plasmid evidence="2">pne1b</plasmid>
    </source>
</reference>
<evidence type="ECO:0000313" key="1">
    <source>
        <dbReference type="EMBL" id="QGY32223.1"/>
    </source>
</evidence>
<keyword evidence="1" id="KW-0614">Plasmid</keyword>
<evidence type="ECO:0000313" key="2">
    <source>
        <dbReference type="Proteomes" id="UP000502005"/>
    </source>
</evidence>
<proteinExistence type="predicted"/>
<dbReference type="EMBL" id="CP024770">
    <property type="protein sequence ID" value="QGY32223.1"/>
    <property type="molecule type" value="Genomic_DNA"/>
</dbReference>
<geneLocation type="plasmid" evidence="2">
    <name>pne1b</name>
</geneLocation>
<protein>
    <submittedName>
        <fullName evidence="1">Uncharacterized protein</fullName>
    </submittedName>
</protein>
<accession>A0A6B9G8R6</accession>
<gene>
    <name evidence="1" type="ORF">CUN67_24845</name>
</gene>